<dbReference type="Gene3D" id="3.40.190.290">
    <property type="match status" value="1"/>
</dbReference>
<dbReference type="GO" id="GO:0003700">
    <property type="term" value="F:DNA-binding transcription factor activity"/>
    <property type="evidence" value="ECO:0007669"/>
    <property type="project" value="InterPro"/>
</dbReference>
<dbReference type="InterPro" id="IPR058163">
    <property type="entry name" value="LysR-type_TF_proteobact-type"/>
</dbReference>
<dbReference type="CDD" id="cd08422">
    <property type="entry name" value="PBP2_CrgA_like"/>
    <property type="match status" value="1"/>
</dbReference>
<accession>Q4PJB1</accession>
<name>Q4PJB1_9BACT</name>
<dbReference type="EMBL" id="DQ088847">
    <property type="protein sequence ID" value="AAY82866.1"/>
    <property type="molecule type" value="Genomic_DNA"/>
</dbReference>
<dbReference type="FunFam" id="1.10.10.10:FF:000001">
    <property type="entry name" value="LysR family transcriptional regulator"/>
    <property type="match status" value="1"/>
</dbReference>
<organism evidence="6">
    <name type="scientific">uncultured bacterium MedeBAC46A06</name>
    <dbReference type="NCBI Taxonomy" id="332275"/>
    <lineage>
        <taxon>Bacteria</taxon>
        <taxon>environmental samples</taxon>
    </lineage>
</organism>
<keyword evidence="2" id="KW-0805">Transcription regulation</keyword>
<dbReference type="InterPro" id="IPR000847">
    <property type="entry name" value="LysR_HTH_N"/>
</dbReference>
<dbReference type="Pfam" id="PF03466">
    <property type="entry name" value="LysR_substrate"/>
    <property type="match status" value="1"/>
</dbReference>
<dbReference type="PANTHER" id="PTHR30537">
    <property type="entry name" value="HTH-TYPE TRANSCRIPTIONAL REGULATOR"/>
    <property type="match status" value="1"/>
</dbReference>
<evidence type="ECO:0000259" key="5">
    <source>
        <dbReference type="PROSITE" id="PS50931"/>
    </source>
</evidence>
<dbReference type="Gene3D" id="1.10.10.10">
    <property type="entry name" value="Winged helix-like DNA-binding domain superfamily/Winged helix DNA-binding domain"/>
    <property type="match status" value="1"/>
</dbReference>
<keyword evidence="3" id="KW-0238">DNA-binding</keyword>
<dbReference type="AlphaFoldDB" id="Q4PJB1"/>
<protein>
    <submittedName>
        <fullName evidence="6">Predicted transcriptional regulator</fullName>
    </submittedName>
</protein>
<dbReference type="SUPFAM" id="SSF46785">
    <property type="entry name" value="Winged helix' DNA-binding domain"/>
    <property type="match status" value="1"/>
</dbReference>
<dbReference type="PRINTS" id="PR00039">
    <property type="entry name" value="HTHLYSR"/>
</dbReference>
<dbReference type="SUPFAM" id="SSF53850">
    <property type="entry name" value="Periplasmic binding protein-like II"/>
    <property type="match status" value="1"/>
</dbReference>
<comment type="similarity">
    <text evidence="1">Belongs to the LysR transcriptional regulatory family.</text>
</comment>
<dbReference type="InterPro" id="IPR005119">
    <property type="entry name" value="LysR_subst-bd"/>
</dbReference>
<dbReference type="InterPro" id="IPR036390">
    <property type="entry name" value="WH_DNA-bd_sf"/>
</dbReference>
<evidence type="ECO:0000256" key="2">
    <source>
        <dbReference type="ARBA" id="ARBA00023015"/>
    </source>
</evidence>
<dbReference type="PROSITE" id="PS50931">
    <property type="entry name" value="HTH_LYSR"/>
    <property type="match status" value="1"/>
</dbReference>
<dbReference type="PANTHER" id="PTHR30537:SF5">
    <property type="entry name" value="HTH-TYPE TRANSCRIPTIONAL ACTIVATOR TTDR-RELATED"/>
    <property type="match status" value="1"/>
</dbReference>
<dbReference type="GO" id="GO:0003677">
    <property type="term" value="F:DNA binding"/>
    <property type="evidence" value="ECO:0007669"/>
    <property type="project" value="UniProtKB-KW"/>
</dbReference>
<evidence type="ECO:0000256" key="3">
    <source>
        <dbReference type="ARBA" id="ARBA00023125"/>
    </source>
</evidence>
<evidence type="ECO:0000256" key="4">
    <source>
        <dbReference type="ARBA" id="ARBA00023163"/>
    </source>
</evidence>
<sequence>MNWNVDHLPAFVAVADHGGISAAARHLAAAKSTVSRAVARLEEDVGLQLFVRGSKSLRLTHDGSQFYQHAIRILEQVDAASAELAGLSESPRGRLTVALPMAFGREIVGPHLTSFRAANPEIRLDLRIGSGTPDLLRDAIDLAVVVGAAADSDLVQQKLIETPLIWIASPEVAAGLPPDPDPDPDLLASLVGIVESRYAEGPLALHDLRSDARHQVMLDTAQLTQVNDPILVRDLVCAGGGLSFAPDIYCRADLARGALVHLYPDIRIEHQSSLLLLYPGRRLLPKKTRVFIDFLHEICTSRQRIEKQARLDK</sequence>
<dbReference type="Pfam" id="PF00126">
    <property type="entry name" value="HTH_1"/>
    <property type="match status" value="1"/>
</dbReference>
<reference evidence="6" key="1">
    <citation type="journal article" date="2005" name="PLoS Biol.">
        <title>New insights into metabolic properties of marine bacteria encoding proteorhodopsins.</title>
        <authorList>
            <person name="Sabehi G."/>
            <person name="Loy A."/>
            <person name="Jung K.H."/>
            <person name="Partha R."/>
            <person name="Spudich J.L."/>
            <person name="Isaacson T."/>
            <person name="Hirschberg J."/>
            <person name="Wagner M."/>
            <person name="Beja O."/>
        </authorList>
    </citation>
    <scope>NUCLEOTIDE SEQUENCE</scope>
</reference>
<evidence type="ECO:0000313" key="6">
    <source>
        <dbReference type="EMBL" id="AAY82866.1"/>
    </source>
</evidence>
<evidence type="ECO:0000256" key="1">
    <source>
        <dbReference type="ARBA" id="ARBA00009437"/>
    </source>
</evidence>
<dbReference type="InterPro" id="IPR036388">
    <property type="entry name" value="WH-like_DNA-bd_sf"/>
</dbReference>
<proteinExistence type="inferred from homology"/>
<feature type="domain" description="HTH lysR-type" evidence="5">
    <location>
        <begin position="1"/>
        <end position="60"/>
    </location>
</feature>
<keyword evidence="4" id="KW-0804">Transcription</keyword>